<evidence type="ECO:0000256" key="1">
    <source>
        <dbReference type="ARBA" id="ARBA00004496"/>
    </source>
</evidence>
<dbReference type="Proteomes" id="UP001243496">
    <property type="component" value="Chromosome"/>
</dbReference>
<keyword evidence="6" id="KW-0418">Kinase</keyword>
<dbReference type="InterPro" id="IPR011055">
    <property type="entry name" value="Dup_hybrid_motif"/>
</dbReference>
<dbReference type="EMBL" id="CP132968">
    <property type="protein sequence ID" value="WMD15641.1"/>
    <property type="molecule type" value="Genomic_DNA"/>
</dbReference>
<keyword evidence="4" id="KW-0808">Transferase</keyword>
<evidence type="ECO:0000259" key="7">
    <source>
        <dbReference type="PROSITE" id="PS51093"/>
    </source>
</evidence>
<dbReference type="PANTHER" id="PTHR45008:SF1">
    <property type="entry name" value="PTS SYSTEM GLUCOSE-SPECIFIC EIIA COMPONENT"/>
    <property type="match status" value="1"/>
</dbReference>
<evidence type="ECO:0000256" key="3">
    <source>
        <dbReference type="ARBA" id="ARBA00022597"/>
    </source>
</evidence>
<sequence>MKKIKIYAPVDGVVRKLSYGKDAIFSKKILGDGCVIIPTDDKIYAPVTGKIGAMVDTGHAVGFISEDGVEVLVHIGMDTVNYEKDYFYLEKKVGDYVQAGDVIGHFDLKTLIYDERNVKTPVVIPTKKDKIKINLLKEGPIDLETEIMEIVF</sequence>
<name>A0AAQ3GRK6_ANAHA</name>
<dbReference type="GO" id="GO:0005737">
    <property type="term" value="C:cytoplasm"/>
    <property type="evidence" value="ECO:0007669"/>
    <property type="project" value="UniProtKB-SubCell"/>
</dbReference>
<feature type="domain" description="PTS EIIA type-1" evidence="7">
    <location>
        <begin position="22"/>
        <end position="126"/>
    </location>
</feature>
<dbReference type="Gene3D" id="2.70.70.10">
    <property type="entry name" value="Glucose Permease (Domain IIA)"/>
    <property type="match status" value="1"/>
</dbReference>
<dbReference type="InterPro" id="IPR050890">
    <property type="entry name" value="PTS_EIIA_component"/>
</dbReference>
<keyword evidence="2" id="KW-0813">Transport</keyword>
<comment type="subcellular location">
    <subcellularLocation>
        <location evidence="1">Cytoplasm</location>
    </subcellularLocation>
</comment>
<reference evidence="8" key="1">
    <citation type="submission" date="2023-08" db="EMBL/GenBank/DDBJ databases">
        <title>Complete Genome Sequences of butyrate producing Anaerostipes hadrus strains BA1 and GIF7 isolated from the terminal ileum of a healthy lean male.</title>
        <authorList>
            <person name="Low A."/>
            <person name="Sheludchenko M."/>
            <person name="Cheng H.E."/>
            <person name="Koh X.Q."/>
            <person name="Lee J."/>
        </authorList>
    </citation>
    <scope>NUCLEOTIDE SEQUENCE</scope>
    <source>
        <strain evidence="8">BA1</strain>
    </source>
</reference>
<dbReference type="NCBIfam" id="TIGR00830">
    <property type="entry name" value="PTBA"/>
    <property type="match status" value="1"/>
</dbReference>
<dbReference type="RefSeq" id="WP_306856271.1">
    <property type="nucleotide sequence ID" value="NZ_CP132968.1"/>
</dbReference>
<evidence type="ECO:0000256" key="6">
    <source>
        <dbReference type="ARBA" id="ARBA00022777"/>
    </source>
</evidence>
<organism evidence="8 9">
    <name type="scientific">Anaerostipes hadrus</name>
    <dbReference type="NCBI Taxonomy" id="649756"/>
    <lineage>
        <taxon>Bacteria</taxon>
        <taxon>Bacillati</taxon>
        <taxon>Bacillota</taxon>
        <taxon>Clostridia</taxon>
        <taxon>Lachnospirales</taxon>
        <taxon>Lachnospiraceae</taxon>
        <taxon>Anaerostipes</taxon>
    </lineage>
</organism>
<dbReference type="SUPFAM" id="SSF51261">
    <property type="entry name" value="Duplicated hybrid motif"/>
    <property type="match status" value="1"/>
</dbReference>
<keyword evidence="3 8" id="KW-0762">Sugar transport</keyword>
<gene>
    <name evidence="8" type="ORF">RBI15_09640</name>
</gene>
<proteinExistence type="predicted"/>
<accession>A0AAQ3GRK6</accession>
<dbReference type="PROSITE" id="PS51093">
    <property type="entry name" value="PTS_EIIA_TYPE_1"/>
    <property type="match status" value="1"/>
</dbReference>
<dbReference type="PANTHER" id="PTHR45008">
    <property type="entry name" value="PTS SYSTEM GLUCOSE-SPECIFIC EIIA COMPONENT"/>
    <property type="match status" value="1"/>
</dbReference>
<dbReference type="GO" id="GO:0016301">
    <property type="term" value="F:kinase activity"/>
    <property type="evidence" value="ECO:0007669"/>
    <property type="project" value="UniProtKB-KW"/>
</dbReference>
<protein>
    <submittedName>
        <fullName evidence="8">PTS glucose transporter subunit IIA</fullName>
    </submittedName>
</protein>
<evidence type="ECO:0000256" key="5">
    <source>
        <dbReference type="ARBA" id="ARBA00022683"/>
    </source>
</evidence>
<dbReference type="AlphaFoldDB" id="A0AAQ3GRK6"/>
<evidence type="ECO:0000256" key="4">
    <source>
        <dbReference type="ARBA" id="ARBA00022679"/>
    </source>
</evidence>
<evidence type="ECO:0000256" key="2">
    <source>
        <dbReference type="ARBA" id="ARBA00022448"/>
    </source>
</evidence>
<keyword evidence="5" id="KW-0598">Phosphotransferase system</keyword>
<dbReference type="GO" id="GO:0009401">
    <property type="term" value="P:phosphoenolpyruvate-dependent sugar phosphotransferase system"/>
    <property type="evidence" value="ECO:0007669"/>
    <property type="project" value="UniProtKB-KW"/>
</dbReference>
<dbReference type="PROSITE" id="PS00371">
    <property type="entry name" value="PTS_EIIA_TYPE_1_HIS"/>
    <property type="match status" value="1"/>
</dbReference>
<dbReference type="InterPro" id="IPR001127">
    <property type="entry name" value="PTS_EIIA_1_perm"/>
</dbReference>
<dbReference type="GeneID" id="92741653"/>
<evidence type="ECO:0000313" key="9">
    <source>
        <dbReference type="Proteomes" id="UP001243496"/>
    </source>
</evidence>
<evidence type="ECO:0000313" key="8">
    <source>
        <dbReference type="EMBL" id="WMD15641.1"/>
    </source>
</evidence>
<dbReference type="Pfam" id="PF00358">
    <property type="entry name" value="PTS_EIIA_1"/>
    <property type="match status" value="1"/>
</dbReference>